<dbReference type="Proteomes" id="UP001365846">
    <property type="component" value="Unassembled WGS sequence"/>
</dbReference>
<accession>A0ABU8VGB9</accession>
<comment type="similarity">
    <text evidence="1">Belongs to the universal stress protein A family.</text>
</comment>
<dbReference type="RefSeq" id="WP_340357939.1">
    <property type="nucleotide sequence ID" value="NZ_JBBKZU010000006.1"/>
</dbReference>
<name>A0ABU8VGB9_9BURK</name>
<sequence>MHATNSGEPVFAVPHHTLHGRPAEIRSILAVTDFSAQAGCAMDRAARLAVEHGATLKLMVASLGGALPRPHAASLLAQTARALGARFPLTVRTVDQAANTLAHVAGEGRCADLVVLPACRESPLMTFVRGHAAERLARLVRCPVLLVRRAANRSYDRILVAVDFSAESKHLVRLACDLDRHADIQLFHAISARDEAKLRSAEASIHQIRAYREDCLRYARNRILWLTDSFDARRNRVMSTIGHGDPARQAVVQQEYLRADLLVVGRRRRSPVADFFLGNVAERVLRWATSDVLVVPRDARAATGVAAGQRLKAEGLRLPAQAR</sequence>
<dbReference type="Gene3D" id="3.40.50.620">
    <property type="entry name" value="HUPs"/>
    <property type="match status" value="2"/>
</dbReference>
<gene>
    <name evidence="3" type="ORF">WKW77_16545</name>
</gene>
<dbReference type="Pfam" id="PF00582">
    <property type="entry name" value="Usp"/>
    <property type="match status" value="2"/>
</dbReference>
<dbReference type="PANTHER" id="PTHR46268">
    <property type="entry name" value="STRESS RESPONSE PROTEIN NHAX"/>
    <property type="match status" value="1"/>
</dbReference>
<feature type="domain" description="UspA" evidence="2">
    <location>
        <begin position="25"/>
        <end position="148"/>
    </location>
</feature>
<protein>
    <submittedName>
        <fullName evidence="3">Universal stress protein</fullName>
    </submittedName>
</protein>
<dbReference type="EMBL" id="JBBKZU010000006">
    <property type="protein sequence ID" value="MEJ8812697.1"/>
    <property type="molecule type" value="Genomic_DNA"/>
</dbReference>
<comment type="caution">
    <text evidence="3">The sequence shown here is derived from an EMBL/GenBank/DDBJ whole genome shotgun (WGS) entry which is preliminary data.</text>
</comment>
<dbReference type="PRINTS" id="PR01438">
    <property type="entry name" value="UNVRSLSTRESS"/>
</dbReference>
<evidence type="ECO:0000256" key="1">
    <source>
        <dbReference type="ARBA" id="ARBA00008791"/>
    </source>
</evidence>
<evidence type="ECO:0000259" key="2">
    <source>
        <dbReference type="Pfam" id="PF00582"/>
    </source>
</evidence>
<evidence type="ECO:0000313" key="4">
    <source>
        <dbReference type="Proteomes" id="UP001365846"/>
    </source>
</evidence>
<keyword evidence="4" id="KW-1185">Reference proteome</keyword>
<dbReference type="InterPro" id="IPR006015">
    <property type="entry name" value="Universal_stress_UspA"/>
</dbReference>
<organism evidence="3 4">
    <name type="scientific">Variovorax ureilyticus</name>
    <dbReference type="NCBI Taxonomy" id="1836198"/>
    <lineage>
        <taxon>Bacteria</taxon>
        <taxon>Pseudomonadati</taxon>
        <taxon>Pseudomonadota</taxon>
        <taxon>Betaproteobacteria</taxon>
        <taxon>Burkholderiales</taxon>
        <taxon>Comamonadaceae</taxon>
        <taxon>Variovorax</taxon>
    </lineage>
</organism>
<dbReference type="PANTHER" id="PTHR46268:SF6">
    <property type="entry name" value="UNIVERSAL STRESS PROTEIN UP12"/>
    <property type="match status" value="1"/>
</dbReference>
<feature type="domain" description="UspA" evidence="2">
    <location>
        <begin position="155"/>
        <end position="296"/>
    </location>
</feature>
<evidence type="ECO:0000313" key="3">
    <source>
        <dbReference type="EMBL" id="MEJ8812697.1"/>
    </source>
</evidence>
<dbReference type="InterPro" id="IPR014729">
    <property type="entry name" value="Rossmann-like_a/b/a_fold"/>
</dbReference>
<dbReference type="InterPro" id="IPR006016">
    <property type="entry name" value="UspA"/>
</dbReference>
<dbReference type="CDD" id="cd00293">
    <property type="entry name" value="USP-like"/>
    <property type="match status" value="2"/>
</dbReference>
<dbReference type="SUPFAM" id="SSF52402">
    <property type="entry name" value="Adenine nucleotide alpha hydrolases-like"/>
    <property type="match status" value="2"/>
</dbReference>
<proteinExistence type="inferred from homology"/>
<reference evidence="3 4" key="1">
    <citation type="submission" date="2024-03" db="EMBL/GenBank/DDBJ databases">
        <title>Novel species of the genus Variovorax.</title>
        <authorList>
            <person name="Liu Q."/>
            <person name="Xin Y.-H."/>
        </authorList>
    </citation>
    <scope>NUCLEOTIDE SEQUENCE [LARGE SCALE GENOMIC DNA]</scope>
    <source>
        <strain evidence="3 4">KACC 18899</strain>
    </source>
</reference>